<evidence type="ECO:0000313" key="1">
    <source>
        <dbReference type="EMBL" id="KAG8659553.1"/>
    </source>
</evidence>
<accession>A0ACB7I6Q9</accession>
<comment type="caution">
    <text evidence="1">The sequence shown here is derived from an EMBL/GenBank/DDBJ whole genome shotgun (WGS) entry which is preliminary data.</text>
</comment>
<organism evidence="1 2">
    <name type="scientific">Manihot esculenta</name>
    <name type="common">Cassava</name>
    <name type="synonym">Jatropha manihot</name>
    <dbReference type="NCBI Taxonomy" id="3983"/>
    <lineage>
        <taxon>Eukaryota</taxon>
        <taxon>Viridiplantae</taxon>
        <taxon>Streptophyta</taxon>
        <taxon>Embryophyta</taxon>
        <taxon>Tracheophyta</taxon>
        <taxon>Spermatophyta</taxon>
        <taxon>Magnoliopsida</taxon>
        <taxon>eudicotyledons</taxon>
        <taxon>Gunneridae</taxon>
        <taxon>Pentapetalae</taxon>
        <taxon>rosids</taxon>
        <taxon>fabids</taxon>
        <taxon>Malpighiales</taxon>
        <taxon>Euphorbiaceae</taxon>
        <taxon>Crotonoideae</taxon>
        <taxon>Manihoteae</taxon>
        <taxon>Manihot</taxon>
    </lineage>
</organism>
<dbReference type="EMBL" id="CM004388">
    <property type="protein sequence ID" value="KAG8659553.1"/>
    <property type="molecule type" value="Genomic_DNA"/>
</dbReference>
<protein>
    <submittedName>
        <fullName evidence="1">Uncharacterized protein</fullName>
    </submittedName>
</protein>
<proteinExistence type="predicted"/>
<sequence>MKCPTPTHLLTPSLLPRYFRSLLRSCARQSLLSTAQKLHSIILTTGIAVSPNTFLLNALLHVYARCGFPRYACHLFSQIPHSHKDTADWTSLLTCLTKHGATPAHGLSLFKEMRKEGVALDDVAMVCVFGLCARLVHLEMGRQAHGCLVKTGLGSSIKTSNAVINMYVKCGLMGEARRVFSEMDEQNVVSWTVLLEGVVNWEGVKNGRVVFDQMPVRNEVGWTLMIAGYVGTGFCKEGFFLLSQMVLGLRLELNYVTICSILSACAQSGDVMMGRWVHVYALKSMGREMDIMVGTALVDMYAKCGRINMAYDVFKFMPKRNVVAWNAILGGLAMHGNGKIVLDIFPKMIQEAKPDDLTFMAVLSACSHSGLVDEGRRYFHNLESEYGITPKIEHYACIVDLLGRAGCLEEAEILIKKMPMPLNEVVLGSLLGSCNVHGKLQLGEKILQELSELDPHNNVHHILLSNMYALAGKQDKANSLRQVLKSKGFKKVPGMSYIHVNGQVHQFISGDKLHPEMQEIYLMLEDMIRRLRLAGYVPNTASQIFSGCDGSESNPEEMEEKELALFSHSEKLAVCFGLINTRPGSPLYIFKNLRICQDCHSAIKIASDIYNREIVVRDRNRFHCFMRGSCSCSDYW</sequence>
<dbReference type="Proteomes" id="UP000091857">
    <property type="component" value="Chromosome 2"/>
</dbReference>
<keyword evidence="2" id="KW-1185">Reference proteome</keyword>
<name>A0ACB7I6Q9_MANES</name>
<evidence type="ECO:0000313" key="2">
    <source>
        <dbReference type="Proteomes" id="UP000091857"/>
    </source>
</evidence>
<gene>
    <name evidence="1" type="ORF">MANES_02G048800v8</name>
</gene>
<reference evidence="2" key="1">
    <citation type="journal article" date="2016" name="Nat. Biotechnol.">
        <title>Sequencing wild and cultivated cassava and related species reveals extensive interspecific hybridization and genetic diversity.</title>
        <authorList>
            <person name="Bredeson J.V."/>
            <person name="Lyons J.B."/>
            <person name="Prochnik S.E."/>
            <person name="Wu G.A."/>
            <person name="Ha C.M."/>
            <person name="Edsinger-Gonzales E."/>
            <person name="Grimwood J."/>
            <person name="Schmutz J."/>
            <person name="Rabbi I.Y."/>
            <person name="Egesi C."/>
            <person name="Nauluvula P."/>
            <person name="Lebot V."/>
            <person name="Ndunguru J."/>
            <person name="Mkamilo G."/>
            <person name="Bart R.S."/>
            <person name="Setter T.L."/>
            <person name="Gleadow R.M."/>
            <person name="Kulakow P."/>
            <person name="Ferguson M.E."/>
            <person name="Rounsley S."/>
            <person name="Rokhsar D.S."/>
        </authorList>
    </citation>
    <scope>NUCLEOTIDE SEQUENCE [LARGE SCALE GENOMIC DNA]</scope>
    <source>
        <strain evidence="2">cv. AM560-2</strain>
    </source>
</reference>